<dbReference type="EMBL" id="BAAAFH010000022">
    <property type="protein sequence ID" value="GAA0876155.1"/>
    <property type="molecule type" value="Genomic_DNA"/>
</dbReference>
<feature type="transmembrane region" description="Helical" evidence="1">
    <location>
        <begin position="60"/>
        <end position="79"/>
    </location>
</feature>
<reference evidence="2 3" key="1">
    <citation type="journal article" date="2019" name="Int. J. Syst. Evol. Microbiol.">
        <title>The Global Catalogue of Microorganisms (GCM) 10K type strain sequencing project: providing services to taxonomists for standard genome sequencing and annotation.</title>
        <authorList>
            <consortium name="The Broad Institute Genomics Platform"/>
            <consortium name="The Broad Institute Genome Sequencing Center for Infectious Disease"/>
            <person name="Wu L."/>
            <person name="Ma J."/>
        </authorList>
    </citation>
    <scope>NUCLEOTIDE SEQUENCE [LARGE SCALE GENOMIC DNA]</scope>
    <source>
        <strain evidence="2 3">JCM 16083</strain>
    </source>
</reference>
<feature type="transmembrane region" description="Helical" evidence="1">
    <location>
        <begin position="217"/>
        <end position="245"/>
    </location>
</feature>
<keyword evidence="1" id="KW-0813">Transport</keyword>
<evidence type="ECO:0000313" key="3">
    <source>
        <dbReference type="Proteomes" id="UP001501126"/>
    </source>
</evidence>
<accession>A0ABN1MS14</accession>
<dbReference type="HAMAP" id="MF_02088">
    <property type="entry name" value="Q_prec_transport"/>
    <property type="match status" value="1"/>
</dbReference>
<dbReference type="NCBIfam" id="TIGR00697">
    <property type="entry name" value="queuosine precursor transporter"/>
    <property type="match status" value="1"/>
</dbReference>
<name>A0ABN1MS14_9FLAO</name>
<comment type="function">
    <text evidence="1">Involved in the import of queuosine (Q) precursors, required for Q precursor salvage.</text>
</comment>
<sequence length="261" mass="29722">MFNLPTYRDDEVKYAKRQERVFLLLSGIFLGSLVMLNILGTSRFINLSDWLGLTGSELQFVIAVGVLPYPITFLCTDFISELYGRKRANFVVWIGFVLNLWVLAILWIGGELNPPQGLQESGLMGLTEEHQIPAEYSFYYIRHLAFGATAASMIAYLTAQFIDVHVFHWLKKRTQGKKMWLRNNVSTLTSQLVDSVAVILITYWFTPALPIDTESAIIPQLVMLILSGYLFKFIVALLDTIPFYIGTKYLKKYLGVTEVID</sequence>
<proteinExistence type="inferred from homology"/>
<feature type="transmembrane region" description="Helical" evidence="1">
    <location>
        <begin position="185"/>
        <end position="205"/>
    </location>
</feature>
<evidence type="ECO:0000313" key="2">
    <source>
        <dbReference type="EMBL" id="GAA0876155.1"/>
    </source>
</evidence>
<evidence type="ECO:0000256" key="1">
    <source>
        <dbReference type="HAMAP-Rule" id="MF_02088"/>
    </source>
</evidence>
<feature type="transmembrane region" description="Helical" evidence="1">
    <location>
        <begin position="21"/>
        <end position="40"/>
    </location>
</feature>
<organism evidence="2 3">
    <name type="scientific">Wandonia haliotis</name>
    <dbReference type="NCBI Taxonomy" id="574963"/>
    <lineage>
        <taxon>Bacteria</taxon>
        <taxon>Pseudomonadati</taxon>
        <taxon>Bacteroidota</taxon>
        <taxon>Flavobacteriia</taxon>
        <taxon>Flavobacteriales</taxon>
        <taxon>Crocinitomicaceae</taxon>
        <taxon>Wandonia</taxon>
    </lineage>
</organism>
<keyword evidence="1" id="KW-0812">Transmembrane</keyword>
<dbReference type="RefSeq" id="WP_343788402.1">
    <property type="nucleotide sequence ID" value="NZ_BAAAFH010000022.1"/>
</dbReference>
<keyword evidence="1" id="KW-0472">Membrane</keyword>
<keyword evidence="3" id="KW-1185">Reference proteome</keyword>
<dbReference type="InterPro" id="IPR003744">
    <property type="entry name" value="YhhQ"/>
</dbReference>
<dbReference type="PANTHER" id="PTHR34300:SF2">
    <property type="entry name" value="QUEUOSINE PRECURSOR TRANSPORTER-RELATED"/>
    <property type="match status" value="1"/>
</dbReference>
<comment type="similarity">
    <text evidence="1">Belongs to the vitamin uptake transporter (VUT/ECF) (TC 2.A.88) family. Q precursor transporter subfamily.</text>
</comment>
<dbReference type="Pfam" id="PF02592">
    <property type="entry name" value="Vut_1"/>
    <property type="match status" value="1"/>
</dbReference>
<comment type="caution">
    <text evidence="2">The sequence shown here is derived from an EMBL/GenBank/DDBJ whole genome shotgun (WGS) entry which is preliminary data.</text>
</comment>
<keyword evidence="1" id="KW-1003">Cell membrane</keyword>
<feature type="transmembrane region" description="Helical" evidence="1">
    <location>
        <begin position="144"/>
        <end position="164"/>
    </location>
</feature>
<dbReference type="PANTHER" id="PTHR34300">
    <property type="entry name" value="QUEUOSINE PRECURSOR TRANSPORTER-RELATED"/>
    <property type="match status" value="1"/>
</dbReference>
<dbReference type="Proteomes" id="UP001501126">
    <property type="component" value="Unassembled WGS sequence"/>
</dbReference>
<keyword evidence="1" id="KW-1133">Transmembrane helix</keyword>
<feature type="transmembrane region" description="Helical" evidence="1">
    <location>
        <begin position="91"/>
        <end position="110"/>
    </location>
</feature>
<protein>
    <recommendedName>
        <fullName evidence="1">Probable queuosine precursor transporter</fullName>
        <shortName evidence="1">Q precursor transporter</shortName>
    </recommendedName>
</protein>
<gene>
    <name evidence="2" type="ORF">GCM10009118_25650</name>
</gene>
<comment type="subcellular location">
    <subcellularLocation>
        <location evidence="1">Cell membrane</location>
        <topology evidence="1">Multi-pass membrane protein</topology>
    </subcellularLocation>
</comment>